<dbReference type="EMBL" id="JAUIZM010000008">
    <property type="protein sequence ID" value="KAK1368468.1"/>
    <property type="molecule type" value="Genomic_DNA"/>
</dbReference>
<dbReference type="PANTHER" id="PTHR47988">
    <property type="entry name" value="SOMATIC EMBRYOGENESIS RECEPTOR KINASE 1"/>
    <property type="match status" value="1"/>
</dbReference>
<sequence length="148" mass="15996">MESQIINDSAPISDSDSDIISSPSLLAPVIDLRVYIIENYLDIFEIVEDTPERGLPSQSLSGTLSPGIGNLTNLQSVLLQNNAISGVIPSAIGKLEKLQALDLSNNKLGGNIPTSLLLCLLLIRTFAYMQCKLVRQLNSLTSNVRSQD</sequence>
<keyword evidence="1" id="KW-0732">Signal</keyword>
<dbReference type="InterPro" id="IPR032675">
    <property type="entry name" value="LRR_dom_sf"/>
</dbReference>
<evidence type="ECO:0000313" key="3">
    <source>
        <dbReference type="Proteomes" id="UP001237642"/>
    </source>
</evidence>
<protein>
    <submittedName>
        <fullName evidence="2">Uncharacterized protein</fullName>
    </submittedName>
</protein>
<dbReference type="Proteomes" id="UP001237642">
    <property type="component" value="Unassembled WGS sequence"/>
</dbReference>
<reference evidence="2" key="1">
    <citation type="submission" date="2023-02" db="EMBL/GenBank/DDBJ databases">
        <title>Genome of toxic invasive species Heracleum sosnowskyi carries increased number of genes despite the absence of recent whole-genome duplications.</title>
        <authorList>
            <person name="Schelkunov M."/>
            <person name="Shtratnikova V."/>
            <person name="Makarenko M."/>
            <person name="Klepikova A."/>
            <person name="Omelchenko D."/>
            <person name="Novikova G."/>
            <person name="Obukhova E."/>
            <person name="Bogdanov V."/>
            <person name="Penin A."/>
            <person name="Logacheva M."/>
        </authorList>
    </citation>
    <scope>NUCLEOTIDE SEQUENCE</scope>
    <source>
        <strain evidence="2">Hsosn_3</strain>
        <tissue evidence="2">Leaf</tissue>
    </source>
</reference>
<dbReference type="PROSITE" id="PS51450">
    <property type="entry name" value="LRR"/>
    <property type="match status" value="1"/>
</dbReference>
<proteinExistence type="predicted"/>
<dbReference type="AlphaFoldDB" id="A0AAD8HKJ3"/>
<evidence type="ECO:0000256" key="1">
    <source>
        <dbReference type="ARBA" id="ARBA00022729"/>
    </source>
</evidence>
<keyword evidence="3" id="KW-1185">Reference proteome</keyword>
<evidence type="ECO:0000313" key="2">
    <source>
        <dbReference type="EMBL" id="KAK1368468.1"/>
    </source>
</evidence>
<gene>
    <name evidence="2" type="ORF">POM88_034560</name>
</gene>
<accession>A0AAD8HKJ3</accession>
<comment type="caution">
    <text evidence="2">The sequence shown here is derived from an EMBL/GenBank/DDBJ whole genome shotgun (WGS) entry which is preliminary data.</text>
</comment>
<dbReference type="Gene3D" id="3.80.10.10">
    <property type="entry name" value="Ribonuclease Inhibitor"/>
    <property type="match status" value="1"/>
</dbReference>
<dbReference type="Pfam" id="PF13855">
    <property type="entry name" value="LRR_8"/>
    <property type="match status" value="1"/>
</dbReference>
<dbReference type="SUPFAM" id="SSF52058">
    <property type="entry name" value="L domain-like"/>
    <property type="match status" value="1"/>
</dbReference>
<reference evidence="2" key="2">
    <citation type="submission" date="2023-05" db="EMBL/GenBank/DDBJ databases">
        <authorList>
            <person name="Schelkunov M.I."/>
        </authorList>
    </citation>
    <scope>NUCLEOTIDE SEQUENCE</scope>
    <source>
        <strain evidence="2">Hsosn_3</strain>
        <tissue evidence="2">Leaf</tissue>
    </source>
</reference>
<dbReference type="InterPro" id="IPR001611">
    <property type="entry name" value="Leu-rich_rpt"/>
</dbReference>
<organism evidence="2 3">
    <name type="scientific">Heracleum sosnowskyi</name>
    <dbReference type="NCBI Taxonomy" id="360622"/>
    <lineage>
        <taxon>Eukaryota</taxon>
        <taxon>Viridiplantae</taxon>
        <taxon>Streptophyta</taxon>
        <taxon>Embryophyta</taxon>
        <taxon>Tracheophyta</taxon>
        <taxon>Spermatophyta</taxon>
        <taxon>Magnoliopsida</taxon>
        <taxon>eudicotyledons</taxon>
        <taxon>Gunneridae</taxon>
        <taxon>Pentapetalae</taxon>
        <taxon>asterids</taxon>
        <taxon>campanulids</taxon>
        <taxon>Apiales</taxon>
        <taxon>Apiaceae</taxon>
        <taxon>Apioideae</taxon>
        <taxon>apioid superclade</taxon>
        <taxon>Tordylieae</taxon>
        <taxon>Tordyliinae</taxon>
        <taxon>Heracleum</taxon>
    </lineage>
</organism>
<name>A0AAD8HKJ3_9APIA</name>